<dbReference type="Pfam" id="PF02104">
    <property type="entry name" value="SURF1"/>
    <property type="match status" value="1"/>
</dbReference>
<keyword evidence="3 6" id="KW-0812">Transmembrane</keyword>
<keyword evidence="6" id="KW-1003">Cell membrane</keyword>
<evidence type="ECO:0000256" key="4">
    <source>
        <dbReference type="ARBA" id="ARBA00022989"/>
    </source>
</evidence>
<sequence length="247" mass="27150">MLRTILEKRLLWPALAALAGLALLIWLGTWQMQRLAWKQGLIGAINERVHAKPVTMAAIEDRASLGGDVEYARVAVEGQFLNDHEIHLYALDSTHGPGFHVITPLRLADGSILLVNRGYVPNDLKDPAKRAAGQLTGDVKVVGLLRHPEPQAMFEPNNDPGRNIWYWRDIDAMADAAGGEPARVHRYILDAEADPAPPGGWPKGGTTRLELPNRHLEYALTWYGLAAALVAVFAVFAVGRWRQPAAN</sequence>
<keyword evidence="5 6" id="KW-0472">Membrane</keyword>
<evidence type="ECO:0000256" key="6">
    <source>
        <dbReference type="RuleBase" id="RU363076"/>
    </source>
</evidence>
<dbReference type="PANTHER" id="PTHR23427:SF2">
    <property type="entry name" value="SURFEIT LOCUS PROTEIN 1"/>
    <property type="match status" value="1"/>
</dbReference>
<keyword evidence="8" id="KW-1185">Reference proteome</keyword>
<evidence type="ECO:0000313" key="8">
    <source>
        <dbReference type="Proteomes" id="UP000440694"/>
    </source>
</evidence>
<accession>A0A6I3KKL5</accession>
<dbReference type="AlphaFoldDB" id="A0A6I3KKL5"/>
<gene>
    <name evidence="7" type="ORF">GIW81_08995</name>
</gene>
<proteinExistence type="inferred from homology"/>
<dbReference type="EMBL" id="WMBQ01000001">
    <property type="protein sequence ID" value="MTD94470.1"/>
    <property type="molecule type" value="Genomic_DNA"/>
</dbReference>
<dbReference type="InterPro" id="IPR002994">
    <property type="entry name" value="Surf1/Shy1"/>
</dbReference>
<dbReference type="PROSITE" id="PS50895">
    <property type="entry name" value="SURF1"/>
    <property type="match status" value="1"/>
</dbReference>
<dbReference type="RefSeq" id="WP_154738893.1">
    <property type="nucleotide sequence ID" value="NZ_WMBQ01000001.1"/>
</dbReference>
<dbReference type="Proteomes" id="UP000440694">
    <property type="component" value="Unassembled WGS sequence"/>
</dbReference>
<keyword evidence="4 6" id="KW-1133">Transmembrane helix</keyword>
<dbReference type="InterPro" id="IPR045214">
    <property type="entry name" value="Surf1/Surf4"/>
</dbReference>
<name>A0A6I3KKL5_9HYPH</name>
<organism evidence="7 8">
    <name type="scientific">Hyphomicrobium album</name>
    <dbReference type="NCBI Taxonomy" id="2665159"/>
    <lineage>
        <taxon>Bacteria</taxon>
        <taxon>Pseudomonadati</taxon>
        <taxon>Pseudomonadota</taxon>
        <taxon>Alphaproteobacteria</taxon>
        <taxon>Hyphomicrobiales</taxon>
        <taxon>Hyphomicrobiaceae</taxon>
        <taxon>Hyphomicrobium</taxon>
    </lineage>
</organism>
<evidence type="ECO:0000256" key="2">
    <source>
        <dbReference type="ARBA" id="ARBA00007165"/>
    </source>
</evidence>
<dbReference type="GO" id="GO:0005886">
    <property type="term" value="C:plasma membrane"/>
    <property type="evidence" value="ECO:0007669"/>
    <property type="project" value="UniProtKB-SubCell"/>
</dbReference>
<comment type="similarity">
    <text evidence="2 6">Belongs to the SURF1 family.</text>
</comment>
<evidence type="ECO:0000313" key="7">
    <source>
        <dbReference type="EMBL" id="MTD94470.1"/>
    </source>
</evidence>
<feature type="transmembrane region" description="Helical" evidence="6">
    <location>
        <begin position="218"/>
        <end position="239"/>
    </location>
</feature>
<evidence type="ECO:0000256" key="5">
    <source>
        <dbReference type="ARBA" id="ARBA00023136"/>
    </source>
</evidence>
<comment type="subcellular location">
    <subcellularLocation>
        <location evidence="6">Cell membrane</location>
        <topology evidence="6">Multi-pass membrane protein</topology>
    </subcellularLocation>
    <subcellularLocation>
        <location evidence="1">Membrane</location>
    </subcellularLocation>
</comment>
<evidence type="ECO:0000256" key="1">
    <source>
        <dbReference type="ARBA" id="ARBA00004370"/>
    </source>
</evidence>
<feature type="transmembrane region" description="Helical" evidence="6">
    <location>
        <begin position="12"/>
        <end position="30"/>
    </location>
</feature>
<comment type="caution">
    <text evidence="7">The sequence shown here is derived from an EMBL/GenBank/DDBJ whole genome shotgun (WGS) entry which is preliminary data.</text>
</comment>
<protein>
    <recommendedName>
        <fullName evidence="6">SURF1-like protein</fullName>
    </recommendedName>
</protein>
<evidence type="ECO:0000256" key="3">
    <source>
        <dbReference type="ARBA" id="ARBA00022692"/>
    </source>
</evidence>
<reference evidence="7 8" key="1">
    <citation type="submission" date="2019-11" db="EMBL/GenBank/DDBJ databases">
        <title>Identification of a novel strain.</title>
        <authorList>
            <person name="Xu Q."/>
            <person name="Wang G."/>
        </authorList>
    </citation>
    <scope>NUCLEOTIDE SEQUENCE [LARGE SCALE GENOMIC DNA]</scope>
    <source>
        <strain evidence="8">xq</strain>
    </source>
</reference>
<dbReference type="PANTHER" id="PTHR23427">
    <property type="entry name" value="SURFEIT LOCUS PROTEIN"/>
    <property type="match status" value="1"/>
</dbReference>
<dbReference type="CDD" id="cd06662">
    <property type="entry name" value="SURF1"/>
    <property type="match status" value="1"/>
</dbReference>